<evidence type="ECO:0000313" key="13">
    <source>
        <dbReference type="Proteomes" id="UP001331761"/>
    </source>
</evidence>
<name>A0AAN8EQB9_TRICO</name>
<keyword evidence="7" id="KW-0408">Iron</keyword>
<dbReference type="PANTHER" id="PTHR21624">
    <property type="entry name" value="STEROL DESATURASE-RELATED PROTEIN"/>
    <property type="match status" value="1"/>
</dbReference>
<reference evidence="12 13" key="1">
    <citation type="submission" date="2019-10" db="EMBL/GenBank/DDBJ databases">
        <title>Assembly and Annotation for the nematode Trichostrongylus colubriformis.</title>
        <authorList>
            <person name="Martin J."/>
        </authorList>
    </citation>
    <scope>NUCLEOTIDE SEQUENCE [LARGE SCALE GENOMIC DNA]</scope>
    <source>
        <strain evidence="12">G859</strain>
        <tissue evidence="12">Whole worm</tissue>
    </source>
</reference>
<keyword evidence="4" id="KW-0256">Endoplasmic reticulum</keyword>
<accession>A0AAN8EQB9</accession>
<evidence type="ECO:0000256" key="6">
    <source>
        <dbReference type="ARBA" id="ARBA00023002"/>
    </source>
</evidence>
<comment type="subcellular location">
    <subcellularLocation>
        <location evidence="2">Endoplasmic reticulum membrane</location>
        <topology evidence="2">Multi-pass membrane protein</topology>
    </subcellularLocation>
</comment>
<feature type="region of interest" description="Disordered" evidence="9">
    <location>
        <begin position="292"/>
        <end position="327"/>
    </location>
</feature>
<sequence>MGDEHLRRCVLEELRKVQGGSLLPAELYERCGGVKATNLSIDAFMAFVGQHCSRAVKAIYDAGDENSLPRYALHVDSSRKTGTLKRRAVRSQSQSSSRGGTPDAANIRFNPRTEGFSIFCHIVRRLSSSSSDGTINWNVIRNQYRKETGRHLNAEELNSMCGTFGMTKHALLSHQLSSVVEILDSRGQILRPASPFNPKTPSPTSSRSRSSDEQLSPVLGAAVDIGHSDSNQETARRQHIVEQLRKNGVYVDENGRTLLSKEGSPPAGHVWEPNGDELKAIVIERDHNMYEDEDVKADRSSSMKEEAPANDLEKDGGGSGLGSGISIPNMEESFVRKSDKVVVESSDVEHKDESCEISLIEESQAGQETSMVTPNSRSTDSERSGDSYYLPGTEKKVFIPYASTTNDEDNVFEEDNFDPPEKTVGRLQVLHCTGELEKVPLERKESEPEPVALATPVKERIMMFEHGNEMDIDDVLPHESALPEEEASLHVKEQVDKFEHLHEEESSDALGQFDEEEVVGSVHVMETVHDLEKSDRFDGEEMNGAVLGQFHENELVKNVHVLETVHDLEKAEHHQEEALNESALGQFNENELVENVHVMETVQDFEKTASKSESAAVDHAVEVLPSKAHVQETVHCLEHELDRSMPVCDEYVNIVCHRQDAGDASMAGILDDESVPNSEEMAVDVVCHMSRQDAAASKTVTVSVGDTVTDHDGNLEKEHEPSNAQSTQIVVVDVNPCVEKPRLKESDTWEKEFVVASGSTASEISNALGEAHVSAARDFNYEVDSMEKKHTEDETASDPAVITAEQIGELGTTEELPSMPVPFPTGNNLELEEREGLNGDPYSVKNNGKGFPKQQAKNFQCKIMNDTWLDSSNLTTTTVKPFIDRIFSNTSLGHRLLERLTIVNLRHAFYLISPYETAVETLEEVPNYNVESIQMFGTFEAERKDDPPIYGLVHNESTFDQIHLQTHVLWDMLIFKGRMKNVKGEPLFPGIVNKIKAALYPPGWFPGVPVEPFFHWMSLVDTAYGVPEPEKPVVKYNPPLEAWIKLYIVGHFTLLLAIFLHFEYDRASMNYIDFSLKIAFFLVTMQTFGAFFDRKPYASSLEISRCVGVLAFFGFLILDKIGAGPHRVFLMTVFGTSALLWIGYCIQEKIITRRKINVVDDTKKVAISVISKSDSLTSPPVIPPSSDVIHSAL</sequence>
<feature type="compositionally biased region" description="Basic and acidic residues" evidence="9">
    <location>
        <begin position="292"/>
        <end position="316"/>
    </location>
</feature>
<evidence type="ECO:0000256" key="5">
    <source>
        <dbReference type="ARBA" id="ARBA00022989"/>
    </source>
</evidence>
<evidence type="ECO:0000259" key="11">
    <source>
        <dbReference type="Pfam" id="PF24858"/>
    </source>
</evidence>
<evidence type="ECO:0000256" key="1">
    <source>
        <dbReference type="ARBA" id="ARBA00001962"/>
    </source>
</evidence>
<dbReference type="PANTHER" id="PTHR21624:SF4">
    <property type="entry name" value="ALKYLGLYCEROL MONOOXYGENASE"/>
    <property type="match status" value="1"/>
</dbReference>
<proteinExistence type="predicted"/>
<protein>
    <recommendedName>
        <fullName evidence="11">Alkylglycerol monooxygenase C-terminal domain-containing protein</fullName>
    </recommendedName>
</protein>
<dbReference type="InterPro" id="IPR051689">
    <property type="entry name" value="Sterol_desaturase/TMEM195"/>
</dbReference>
<evidence type="ECO:0000313" key="12">
    <source>
        <dbReference type="EMBL" id="KAK5964980.1"/>
    </source>
</evidence>
<dbReference type="GO" id="GO:0005789">
    <property type="term" value="C:endoplasmic reticulum membrane"/>
    <property type="evidence" value="ECO:0007669"/>
    <property type="project" value="UniProtKB-SubCell"/>
</dbReference>
<feature type="compositionally biased region" description="Polar residues" evidence="9">
    <location>
        <begin position="364"/>
        <end position="378"/>
    </location>
</feature>
<keyword evidence="5 10" id="KW-1133">Transmembrane helix</keyword>
<evidence type="ECO:0000256" key="7">
    <source>
        <dbReference type="ARBA" id="ARBA00023004"/>
    </source>
</evidence>
<evidence type="ECO:0000256" key="8">
    <source>
        <dbReference type="ARBA" id="ARBA00023136"/>
    </source>
</evidence>
<keyword evidence="13" id="KW-1185">Reference proteome</keyword>
<evidence type="ECO:0000256" key="10">
    <source>
        <dbReference type="SAM" id="Phobius"/>
    </source>
</evidence>
<evidence type="ECO:0000256" key="9">
    <source>
        <dbReference type="SAM" id="MobiDB-lite"/>
    </source>
</evidence>
<feature type="domain" description="Alkylglycerol monooxygenase C-terminal" evidence="11">
    <location>
        <begin position="1045"/>
        <end position="1115"/>
    </location>
</feature>
<organism evidence="12 13">
    <name type="scientific">Trichostrongylus colubriformis</name>
    <name type="common">Black scour worm</name>
    <dbReference type="NCBI Taxonomy" id="6319"/>
    <lineage>
        <taxon>Eukaryota</taxon>
        <taxon>Metazoa</taxon>
        <taxon>Ecdysozoa</taxon>
        <taxon>Nematoda</taxon>
        <taxon>Chromadorea</taxon>
        <taxon>Rhabditida</taxon>
        <taxon>Rhabditina</taxon>
        <taxon>Rhabditomorpha</taxon>
        <taxon>Strongyloidea</taxon>
        <taxon>Trichostrongylidae</taxon>
        <taxon>Trichostrongylus</taxon>
    </lineage>
</organism>
<gene>
    <name evidence="12" type="ORF">GCK32_005531</name>
</gene>
<keyword evidence="3 10" id="KW-0812">Transmembrane</keyword>
<dbReference type="Pfam" id="PF24858">
    <property type="entry name" value="AGMP_C"/>
    <property type="match status" value="1"/>
</dbReference>
<evidence type="ECO:0000256" key="2">
    <source>
        <dbReference type="ARBA" id="ARBA00004477"/>
    </source>
</evidence>
<dbReference type="Proteomes" id="UP001331761">
    <property type="component" value="Unassembled WGS sequence"/>
</dbReference>
<dbReference type="GO" id="GO:0006643">
    <property type="term" value="P:membrane lipid metabolic process"/>
    <property type="evidence" value="ECO:0007669"/>
    <property type="project" value="TreeGrafter"/>
</dbReference>
<feature type="region of interest" description="Disordered" evidence="9">
    <location>
        <begin position="190"/>
        <end position="215"/>
    </location>
</feature>
<feature type="region of interest" description="Disordered" evidence="9">
    <location>
        <begin position="82"/>
        <end position="106"/>
    </location>
</feature>
<dbReference type="AlphaFoldDB" id="A0AAN8EQB9"/>
<feature type="transmembrane region" description="Helical" evidence="10">
    <location>
        <begin position="1128"/>
        <end position="1146"/>
    </location>
</feature>
<dbReference type="GO" id="GO:0050479">
    <property type="term" value="F:glyceryl-ether monooxygenase activity"/>
    <property type="evidence" value="ECO:0007669"/>
    <property type="project" value="TreeGrafter"/>
</dbReference>
<keyword evidence="6" id="KW-0560">Oxidoreductase</keyword>
<evidence type="ECO:0000256" key="4">
    <source>
        <dbReference type="ARBA" id="ARBA00022824"/>
    </source>
</evidence>
<evidence type="ECO:0000256" key="3">
    <source>
        <dbReference type="ARBA" id="ARBA00022692"/>
    </source>
</evidence>
<feature type="region of interest" description="Disordered" evidence="9">
    <location>
        <begin position="359"/>
        <end position="390"/>
    </location>
</feature>
<comment type="cofactor">
    <cofactor evidence="1">
        <name>Fe cation</name>
        <dbReference type="ChEBI" id="CHEBI:24875"/>
    </cofactor>
</comment>
<feature type="transmembrane region" description="Helical" evidence="10">
    <location>
        <begin position="1074"/>
        <end position="1092"/>
    </location>
</feature>
<dbReference type="InterPro" id="IPR056853">
    <property type="entry name" value="AGMP_C"/>
</dbReference>
<keyword evidence="8 10" id="KW-0472">Membrane</keyword>
<feature type="transmembrane region" description="Helical" evidence="10">
    <location>
        <begin position="1042"/>
        <end position="1062"/>
    </location>
</feature>
<dbReference type="EMBL" id="WIXE01025130">
    <property type="protein sequence ID" value="KAK5964980.1"/>
    <property type="molecule type" value="Genomic_DNA"/>
</dbReference>
<feature type="compositionally biased region" description="Low complexity" evidence="9">
    <location>
        <begin position="90"/>
        <end position="100"/>
    </location>
</feature>
<comment type="caution">
    <text evidence="12">The sequence shown here is derived from an EMBL/GenBank/DDBJ whole genome shotgun (WGS) entry which is preliminary data.</text>
</comment>